<accession>A0A0M3DI24</accession>
<keyword evidence="1" id="KW-0067">ATP-binding</keyword>
<dbReference type="EMBL" id="LBBT01000137">
    <property type="protein sequence ID" value="KKY01968.1"/>
    <property type="molecule type" value="Genomic_DNA"/>
</dbReference>
<protein>
    <submittedName>
        <fullName evidence="1">ATP-binding protein</fullName>
    </submittedName>
</protein>
<gene>
    <name evidence="1" type="ORF">VN21_06050</name>
</gene>
<evidence type="ECO:0000313" key="2">
    <source>
        <dbReference type="Proteomes" id="UP000034407"/>
    </source>
</evidence>
<keyword evidence="2" id="KW-1185">Reference proteome</keyword>
<dbReference type="OrthoDB" id="9779501at2"/>
<dbReference type="InterPro" id="IPR027417">
    <property type="entry name" value="P-loop_NTPase"/>
</dbReference>
<name>A0A0M3DI24_9FIRM</name>
<keyword evidence="1" id="KW-0547">Nucleotide-binding</keyword>
<dbReference type="SUPFAM" id="SSF52540">
    <property type="entry name" value="P-loop containing nucleoside triphosphate hydrolases"/>
    <property type="match status" value="1"/>
</dbReference>
<sequence>MIKNDKRIRIIIGHYGSGKSEFSMNYVTKLRDLTDAKVAISDLDIVNVYFRTREKRDFLQSKNIMPIDSSIQATSLDLPAVSAQVTAPLTDKSYDYVIDVGGDDVGARVLGRFSHLVEKDDYDMFCVVNANREQTQTTSDVINHIRAIENSSKLKVTGLINNTHLVRETTIEDILKGQELVKEVSNITNIPIKYVTCLESLIPQLPTNLDGDIFPINLYMRECWM</sequence>
<comment type="caution">
    <text evidence="1">The sequence shown here is derived from an EMBL/GenBank/DDBJ whole genome shotgun (WGS) entry which is preliminary data.</text>
</comment>
<evidence type="ECO:0000313" key="1">
    <source>
        <dbReference type="EMBL" id="KKY01968.1"/>
    </source>
</evidence>
<dbReference type="GO" id="GO:0005524">
    <property type="term" value="F:ATP binding"/>
    <property type="evidence" value="ECO:0007669"/>
    <property type="project" value="UniProtKB-KW"/>
</dbReference>
<dbReference type="Proteomes" id="UP000034407">
    <property type="component" value="Unassembled WGS sequence"/>
</dbReference>
<dbReference type="RefSeq" id="WP_046822489.1">
    <property type="nucleotide sequence ID" value="NZ_LBBT01000137.1"/>
</dbReference>
<proteinExistence type="predicted"/>
<organism evidence="1 2">
    <name type="scientific">Paraclostridium benzoelyticum</name>
    <dbReference type="NCBI Taxonomy" id="1629550"/>
    <lineage>
        <taxon>Bacteria</taxon>
        <taxon>Bacillati</taxon>
        <taxon>Bacillota</taxon>
        <taxon>Clostridia</taxon>
        <taxon>Peptostreptococcales</taxon>
        <taxon>Peptostreptococcaceae</taxon>
        <taxon>Paraclostridium</taxon>
    </lineage>
</organism>
<dbReference type="Gene3D" id="3.40.50.300">
    <property type="entry name" value="P-loop containing nucleotide triphosphate hydrolases"/>
    <property type="match status" value="1"/>
</dbReference>
<reference evidence="1 2" key="1">
    <citation type="submission" date="2015-04" db="EMBL/GenBank/DDBJ databases">
        <title>Microcin producing Clostridium sp. JC272T.</title>
        <authorList>
            <person name="Jyothsna T."/>
            <person name="Sasikala C."/>
            <person name="Ramana C."/>
        </authorList>
    </citation>
    <scope>NUCLEOTIDE SEQUENCE [LARGE SCALE GENOMIC DNA]</scope>
    <source>
        <strain evidence="1 2">JC272</strain>
    </source>
</reference>
<dbReference type="AlphaFoldDB" id="A0A0M3DI24"/>
<dbReference type="PATRIC" id="fig|1629550.3.peg.662"/>